<reference evidence="2 3" key="1">
    <citation type="submission" date="2019-02" db="EMBL/GenBank/DDBJ databases">
        <title>Deep-cultivation of Planctomycetes and their phenomic and genomic characterization uncovers novel biology.</title>
        <authorList>
            <person name="Wiegand S."/>
            <person name="Jogler M."/>
            <person name="Boedeker C."/>
            <person name="Pinto D."/>
            <person name="Vollmers J."/>
            <person name="Rivas-Marin E."/>
            <person name="Kohn T."/>
            <person name="Peeters S.H."/>
            <person name="Heuer A."/>
            <person name="Rast P."/>
            <person name="Oberbeckmann S."/>
            <person name="Bunk B."/>
            <person name="Jeske O."/>
            <person name="Meyerdierks A."/>
            <person name="Storesund J.E."/>
            <person name="Kallscheuer N."/>
            <person name="Luecker S."/>
            <person name="Lage O.M."/>
            <person name="Pohl T."/>
            <person name="Merkel B.J."/>
            <person name="Hornburger P."/>
            <person name="Mueller R.-W."/>
            <person name="Bruemmer F."/>
            <person name="Labrenz M."/>
            <person name="Spormann A.M."/>
            <person name="Op den Camp H."/>
            <person name="Overmann J."/>
            <person name="Amann R."/>
            <person name="Jetten M.S.M."/>
            <person name="Mascher T."/>
            <person name="Medema M.H."/>
            <person name="Devos D.P."/>
            <person name="Kaster A.-K."/>
            <person name="Ovreas L."/>
            <person name="Rohde M."/>
            <person name="Galperin M.Y."/>
            <person name="Jogler C."/>
        </authorList>
    </citation>
    <scope>NUCLEOTIDE SEQUENCE [LARGE SCALE GENOMIC DNA]</scope>
    <source>
        <strain evidence="2 3">Mal52</strain>
    </source>
</reference>
<sequence length="323" mass="35564">MSDSFVNSYEITKTLLGKYQVRFNCPHCSSELRSSEAEIQEEDWCPECKQPFRISPTALSEIDKQRNTLLKEKERKKEEKRQRSKIKKEPKQTVAGDQESEEHRNKNSVSASQSEHEVRMRCPLCSATVRGKSSHLGRPNNCPKCKRVVQFTLIDSPMPPPTPTKLPPSAAGTNLINCPDCGKSVSKRAGQCPGCGCPINETTTPEQQIPTIVRYDPNSGLFSGTMTSMVKLAMRAIQELGWKLDQANDALGLVTFQTGMSWGSWSGVSCSLNIEEGSANTFRVTGSGKQNLRGGQIIALNIGGEAQGKARKVIETMKQLASK</sequence>
<dbReference type="Proteomes" id="UP000319383">
    <property type="component" value="Chromosome"/>
</dbReference>
<keyword evidence="3" id="KW-1185">Reference proteome</keyword>
<protein>
    <recommendedName>
        <fullName evidence="4">Double zinc ribbon</fullName>
    </recommendedName>
</protein>
<organism evidence="2 3">
    <name type="scientific">Symmachiella dynata</name>
    <dbReference type="NCBI Taxonomy" id="2527995"/>
    <lineage>
        <taxon>Bacteria</taxon>
        <taxon>Pseudomonadati</taxon>
        <taxon>Planctomycetota</taxon>
        <taxon>Planctomycetia</taxon>
        <taxon>Planctomycetales</taxon>
        <taxon>Planctomycetaceae</taxon>
        <taxon>Symmachiella</taxon>
    </lineage>
</organism>
<dbReference type="AlphaFoldDB" id="A0A517ZQ17"/>
<evidence type="ECO:0000256" key="1">
    <source>
        <dbReference type="SAM" id="MobiDB-lite"/>
    </source>
</evidence>
<feature type="compositionally biased region" description="Basic and acidic residues" evidence="1">
    <location>
        <begin position="64"/>
        <end position="91"/>
    </location>
</feature>
<dbReference type="KEGG" id="sdyn:Mal52_30700"/>
<evidence type="ECO:0000313" key="2">
    <source>
        <dbReference type="EMBL" id="QDU44585.1"/>
    </source>
</evidence>
<evidence type="ECO:0008006" key="4">
    <source>
        <dbReference type="Google" id="ProtNLM"/>
    </source>
</evidence>
<dbReference type="EMBL" id="CP036276">
    <property type="protein sequence ID" value="QDU44585.1"/>
    <property type="molecule type" value="Genomic_DNA"/>
</dbReference>
<feature type="region of interest" description="Disordered" evidence="1">
    <location>
        <begin position="64"/>
        <end position="115"/>
    </location>
</feature>
<proteinExistence type="predicted"/>
<accession>A0A517ZQ17</accession>
<name>A0A517ZQ17_9PLAN</name>
<gene>
    <name evidence="2" type="ORF">Mal52_30700</name>
</gene>
<evidence type="ECO:0000313" key="3">
    <source>
        <dbReference type="Proteomes" id="UP000319383"/>
    </source>
</evidence>